<dbReference type="EMBL" id="OUUW01000010">
    <property type="protein sequence ID" value="SPP85789.1"/>
    <property type="molecule type" value="Genomic_DNA"/>
</dbReference>
<sequence>MDPQRATTTTEKDVKDASSPAEECLAAAETTSAVDNVSHVVQLKDATVGATETEPNLNELPSTSQQGAMERQKPQLPGRLNHLIDMLDNFTIRLDVIEEKVRREDQELNEPESVRVRVDPGTAVIIQIPEIACDLGTQTAVTRQPHRQRVALKAIPPPPPDNQPDTRPPCERTHHTIQIRANSNPANAVPQQGPLSLGARIVRALGDFGAAFCLCLQINKDCIFCLGFFVAFVVSASFLTAFFYRTLHLTSTVARAAGDPFAGATGSYDVATLRFNGGYYYIYNRQRQHFQ</sequence>
<keyword evidence="2" id="KW-0812">Transmembrane</keyword>
<evidence type="ECO:0000313" key="3">
    <source>
        <dbReference type="EMBL" id="SPP85789.1"/>
    </source>
</evidence>
<dbReference type="OrthoDB" id="7870512at2759"/>
<accession>A0A3B0KHC6</accession>
<gene>
    <name evidence="3" type="ORF">DGUA_6G004329</name>
</gene>
<feature type="compositionally biased region" description="Polar residues" evidence="1">
    <location>
        <begin position="53"/>
        <end position="67"/>
    </location>
</feature>
<name>A0A3B0KHC6_DROGU</name>
<evidence type="ECO:0000256" key="2">
    <source>
        <dbReference type="SAM" id="Phobius"/>
    </source>
</evidence>
<evidence type="ECO:0000313" key="4">
    <source>
        <dbReference type="Proteomes" id="UP000268350"/>
    </source>
</evidence>
<feature type="region of interest" description="Disordered" evidence="1">
    <location>
        <begin position="50"/>
        <end position="69"/>
    </location>
</feature>
<evidence type="ECO:0000256" key="1">
    <source>
        <dbReference type="SAM" id="MobiDB-lite"/>
    </source>
</evidence>
<dbReference type="Proteomes" id="UP000268350">
    <property type="component" value="Unassembled WGS sequence"/>
</dbReference>
<keyword evidence="2" id="KW-0472">Membrane</keyword>
<feature type="region of interest" description="Disordered" evidence="1">
    <location>
        <begin position="152"/>
        <end position="171"/>
    </location>
</feature>
<organism evidence="3 4">
    <name type="scientific">Drosophila guanche</name>
    <name type="common">Fruit fly</name>
    <dbReference type="NCBI Taxonomy" id="7266"/>
    <lineage>
        <taxon>Eukaryota</taxon>
        <taxon>Metazoa</taxon>
        <taxon>Ecdysozoa</taxon>
        <taxon>Arthropoda</taxon>
        <taxon>Hexapoda</taxon>
        <taxon>Insecta</taxon>
        <taxon>Pterygota</taxon>
        <taxon>Neoptera</taxon>
        <taxon>Endopterygota</taxon>
        <taxon>Diptera</taxon>
        <taxon>Brachycera</taxon>
        <taxon>Muscomorpha</taxon>
        <taxon>Ephydroidea</taxon>
        <taxon>Drosophilidae</taxon>
        <taxon>Drosophila</taxon>
        <taxon>Sophophora</taxon>
    </lineage>
</organism>
<keyword evidence="2" id="KW-1133">Transmembrane helix</keyword>
<feature type="transmembrane region" description="Helical" evidence="2">
    <location>
        <begin position="223"/>
        <end position="244"/>
    </location>
</feature>
<reference evidence="4" key="1">
    <citation type="submission" date="2018-01" db="EMBL/GenBank/DDBJ databases">
        <authorList>
            <person name="Alioto T."/>
            <person name="Alioto T."/>
        </authorList>
    </citation>
    <scope>NUCLEOTIDE SEQUENCE [LARGE SCALE GENOMIC DNA]</scope>
</reference>
<dbReference type="AlphaFoldDB" id="A0A3B0KHC6"/>
<feature type="region of interest" description="Disordered" evidence="1">
    <location>
        <begin position="1"/>
        <end position="25"/>
    </location>
</feature>
<protein>
    <submittedName>
        <fullName evidence="3">Uncharacterized protein</fullName>
    </submittedName>
</protein>
<keyword evidence="4" id="KW-1185">Reference proteome</keyword>
<dbReference type="OMA" id="PQYCELG"/>
<proteinExistence type="predicted"/>